<comment type="caution">
    <text evidence="9">The sequence shown here is derived from an EMBL/GenBank/DDBJ whole genome shotgun (WGS) entry which is preliminary data.</text>
</comment>
<dbReference type="InterPro" id="IPR011047">
    <property type="entry name" value="Quinoprotein_ADH-like_sf"/>
</dbReference>
<dbReference type="Pfam" id="PF05567">
    <property type="entry name" value="T4P_PilY1"/>
    <property type="match status" value="1"/>
</dbReference>
<evidence type="ECO:0000256" key="3">
    <source>
        <dbReference type="ARBA" id="ARBA00022558"/>
    </source>
</evidence>
<dbReference type="STRING" id="1288826.MSNKSG1_18495"/>
<sequence>MKTSLDFRLVLAVIAVSFSATFSNPAYADDTEIFFTQNASAEVKPNIMFIIDNSGSMRTEVGNTGKTRMQVVQEVTNDLIDNMQGVNVGLMEFNVDVFCNSRYCYYGTERGGHVMSPPIPVENNRSDLKDLVNSLSPIGNTPLAETLTEAARYFRGESVAYDDDPISSVLDTTSTNTYKSPVKYQCQKNHVIFLSDGAPTADDTDSYISNYIGKKCGSENSSDSNGNCLDEVAEFLATKDMNSSMTGDQLVYTNTVGFASQQQLLSDTASAGKGKYYLANDASTLTQAFSDFYQEVRAQSTTYVAPGIAVNTFDRLNHLDELYYALFQPAKGAVWNGNLKRYKLAIQTDATTGDREAVIVDANGNAAIDNTTGFFKDSAQSWWSSKPDGKNVDKGGAASQLPDVTSNRNVYSNLASNTDDLSKTGNQVVTNNNNLTGALFGDSNMSSGDLDKVIQWTRGVDVNDEDGDGDTTESRKFLADPLHSVPHLMIYDPTPSSQDVTIYYGDNQGYIHAVSGKTGKTYFSFIPKELLKNQPDMMNSTETSSKVYGMDGTVVSWVHDDNYDSKIVASDKDFAYIYSGMRRGGKSYYALDVTDRSAPKLLWSITGGVSGTDFAEMGQTWSKPVKTKVDIGGKLYEVLIFGGGYDPDQDNATVRTVDDQGRAVYIVDAETGDLLWWAGPSGSGADLELADMKYSIPASPKVLDINGDGLADQIYVGDMGGQIFRFDLTNTNKLTDFATGGRIANLASDNSAADARRFYHSPDLFGIKIGGARYLGLVIGSGYQAHPLNTDIEDRMYMMKIPDVSSAPLDLSDPKNPVVKYDTITESNLYDATANLIQQGNASERTAAAHALGAADGWYIKLTNSGEKVLSTSTTVNNEVFITSYEPKPSTNPCVPSTGTSRLYHLSVLDGRAVRNYYTADNKPADELTKEDRPVELNTAGLPANPQRMRVDDTDVVCVGTECQTIDTVKGVVETYWYED</sequence>
<dbReference type="RefSeq" id="WP_008940811.1">
    <property type="nucleotide sequence ID" value="NZ_APAT01000030.1"/>
</dbReference>
<evidence type="ECO:0000256" key="2">
    <source>
        <dbReference type="ARBA" id="ARBA00008387"/>
    </source>
</evidence>
<dbReference type="EMBL" id="APAT01000030">
    <property type="protein sequence ID" value="EMP53929.1"/>
    <property type="molecule type" value="Genomic_DNA"/>
</dbReference>
<feature type="signal peptide" evidence="7">
    <location>
        <begin position="1"/>
        <end position="28"/>
    </location>
</feature>
<dbReference type="SUPFAM" id="SSF50998">
    <property type="entry name" value="Quinoprotein alcohol dehydrogenase-like"/>
    <property type="match status" value="1"/>
</dbReference>
<dbReference type="SUPFAM" id="SSF53300">
    <property type="entry name" value="vWA-like"/>
    <property type="match status" value="1"/>
</dbReference>
<evidence type="ECO:0000256" key="7">
    <source>
        <dbReference type="SAM" id="SignalP"/>
    </source>
</evidence>
<dbReference type="PATRIC" id="fig|1288826.3.peg.3674"/>
<dbReference type="Proteomes" id="UP000011960">
    <property type="component" value="Unassembled WGS sequence"/>
</dbReference>
<dbReference type="PROSITE" id="PS50234">
    <property type="entry name" value="VWFA"/>
    <property type="match status" value="1"/>
</dbReference>
<dbReference type="GO" id="GO:0046872">
    <property type="term" value="F:metal ion binding"/>
    <property type="evidence" value="ECO:0007669"/>
    <property type="project" value="UniProtKB-KW"/>
</dbReference>
<evidence type="ECO:0000313" key="10">
    <source>
        <dbReference type="Proteomes" id="UP000011960"/>
    </source>
</evidence>
<proteinExistence type="inferred from homology"/>
<protein>
    <submittedName>
        <fullName evidence="9">Tfp pilus assembly adhesin PilY1-like protein</fullName>
    </submittedName>
</protein>
<evidence type="ECO:0000256" key="6">
    <source>
        <dbReference type="ARBA" id="ARBA00023263"/>
    </source>
</evidence>
<name>M7CL45_9GAMM</name>
<evidence type="ECO:0000256" key="4">
    <source>
        <dbReference type="ARBA" id="ARBA00022723"/>
    </source>
</evidence>
<keyword evidence="6" id="KW-0281">Fimbrium</keyword>
<dbReference type="InterPro" id="IPR036465">
    <property type="entry name" value="vWFA_dom_sf"/>
</dbReference>
<reference evidence="9 10" key="1">
    <citation type="journal article" date="2013" name="Genome Announc.">
        <title>Genome Sequence of Hydrothermal Arsenic-Respiring Bacterium Marinobacter santoriniensis NKSG1T.</title>
        <authorList>
            <person name="Handley K.M."/>
            <person name="Upton M."/>
            <person name="Beatson S.A."/>
            <person name="Hery M."/>
            <person name="Lloyd J.R."/>
        </authorList>
    </citation>
    <scope>NUCLEOTIDE SEQUENCE [LARGE SCALE GENOMIC DNA]</scope>
    <source>
        <strain evidence="9 10">NKSG1</strain>
    </source>
</reference>
<dbReference type="AlphaFoldDB" id="M7CL45"/>
<evidence type="ECO:0000259" key="8">
    <source>
        <dbReference type="PROSITE" id="PS50234"/>
    </source>
</evidence>
<dbReference type="InterPro" id="IPR008707">
    <property type="entry name" value="B-propeller_PilY1"/>
</dbReference>
<dbReference type="InterPro" id="IPR002035">
    <property type="entry name" value="VWF_A"/>
</dbReference>
<keyword evidence="5" id="KW-0106">Calcium</keyword>
<keyword evidence="3" id="KW-1029">Fimbrium biogenesis</keyword>
<comment type="similarity">
    <text evidence="2">Belongs to the PilY1 family.</text>
</comment>
<comment type="subcellular location">
    <subcellularLocation>
        <location evidence="1">Fimbrium</location>
    </subcellularLocation>
</comment>
<keyword evidence="4" id="KW-0479">Metal-binding</keyword>
<feature type="domain" description="VWFA" evidence="8">
    <location>
        <begin position="46"/>
        <end position="296"/>
    </location>
</feature>
<dbReference type="OrthoDB" id="7156875at2"/>
<evidence type="ECO:0000256" key="5">
    <source>
        <dbReference type="ARBA" id="ARBA00022837"/>
    </source>
</evidence>
<accession>M7CL45</accession>
<keyword evidence="7" id="KW-0732">Signal</keyword>
<feature type="chain" id="PRO_5004080878" evidence="7">
    <location>
        <begin position="29"/>
        <end position="980"/>
    </location>
</feature>
<evidence type="ECO:0000256" key="1">
    <source>
        <dbReference type="ARBA" id="ARBA00004561"/>
    </source>
</evidence>
<evidence type="ECO:0000313" key="9">
    <source>
        <dbReference type="EMBL" id="EMP53929.1"/>
    </source>
</evidence>
<keyword evidence="10" id="KW-1185">Reference proteome</keyword>
<dbReference type="Gene3D" id="3.40.50.410">
    <property type="entry name" value="von Willebrand factor, type A domain"/>
    <property type="match status" value="1"/>
</dbReference>
<dbReference type="GO" id="GO:0009289">
    <property type="term" value="C:pilus"/>
    <property type="evidence" value="ECO:0007669"/>
    <property type="project" value="UniProtKB-SubCell"/>
</dbReference>
<dbReference type="Pfam" id="PF13519">
    <property type="entry name" value="VWA_2"/>
    <property type="match status" value="1"/>
</dbReference>
<dbReference type="eggNOG" id="COG3419">
    <property type="taxonomic scope" value="Bacteria"/>
</dbReference>
<gene>
    <name evidence="9" type="ORF">MSNKSG1_18495</name>
</gene>
<organism evidence="9 10">
    <name type="scientific">Marinobacter santoriniensis NKSG1</name>
    <dbReference type="NCBI Taxonomy" id="1288826"/>
    <lineage>
        <taxon>Bacteria</taxon>
        <taxon>Pseudomonadati</taxon>
        <taxon>Pseudomonadota</taxon>
        <taxon>Gammaproteobacteria</taxon>
        <taxon>Pseudomonadales</taxon>
        <taxon>Marinobacteraceae</taxon>
        <taxon>Marinobacter</taxon>
    </lineage>
</organism>